<dbReference type="EnsemblMetazoa" id="CapteT124282">
    <property type="protein sequence ID" value="CapteP124282"/>
    <property type="gene ID" value="CapteG124282"/>
</dbReference>
<dbReference type="Gene3D" id="3.10.20.280">
    <property type="entry name" value="RnfH-like"/>
    <property type="match status" value="1"/>
</dbReference>
<reference evidence="4" key="3">
    <citation type="submission" date="2015-06" db="UniProtKB">
        <authorList>
            <consortium name="EnsemblMetazoa"/>
        </authorList>
    </citation>
    <scope>IDENTIFICATION</scope>
</reference>
<gene>
    <name evidence="3" type="ORF">CAPTEDRAFT_124282</name>
</gene>
<evidence type="ECO:0000256" key="1">
    <source>
        <dbReference type="ARBA" id="ARBA00010645"/>
    </source>
</evidence>
<dbReference type="AlphaFoldDB" id="R7TW89"/>
<feature type="region of interest" description="Disordered" evidence="2">
    <location>
        <begin position="88"/>
        <end position="107"/>
    </location>
</feature>
<dbReference type="HOGENOM" id="CLU_150721_1_0_1"/>
<reference evidence="5" key="1">
    <citation type="submission" date="2012-12" db="EMBL/GenBank/DDBJ databases">
        <authorList>
            <person name="Hellsten U."/>
            <person name="Grimwood J."/>
            <person name="Chapman J.A."/>
            <person name="Shapiro H."/>
            <person name="Aerts A."/>
            <person name="Otillar R.P."/>
            <person name="Terry A.Y."/>
            <person name="Boore J.L."/>
            <person name="Simakov O."/>
            <person name="Marletaz F."/>
            <person name="Cho S.-J."/>
            <person name="Edsinger-Gonzales E."/>
            <person name="Havlak P."/>
            <person name="Kuo D.-H."/>
            <person name="Larsson T."/>
            <person name="Lv J."/>
            <person name="Arendt D."/>
            <person name="Savage R."/>
            <person name="Osoegawa K."/>
            <person name="de Jong P."/>
            <person name="Lindberg D.R."/>
            <person name="Seaver E.C."/>
            <person name="Weisblat D.A."/>
            <person name="Putnam N.H."/>
            <person name="Grigoriev I.V."/>
            <person name="Rokhsar D.S."/>
        </authorList>
    </citation>
    <scope>NUCLEOTIDE SEQUENCE</scope>
    <source>
        <strain evidence="5">I ESC-2004</strain>
    </source>
</reference>
<evidence type="ECO:0000313" key="4">
    <source>
        <dbReference type="EnsemblMetazoa" id="CapteP124282"/>
    </source>
</evidence>
<dbReference type="PANTHER" id="PTHR37483">
    <property type="entry name" value="UPF0125 PROTEIN RATB"/>
    <property type="match status" value="1"/>
</dbReference>
<dbReference type="SUPFAM" id="SSF54285">
    <property type="entry name" value="MoaD/ThiS"/>
    <property type="match status" value="1"/>
</dbReference>
<dbReference type="InterPro" id="IPR005346">
    <property type="entry name" value="RnfH"/>
</dbReference>
<dbReference type="Pfam" id="PF03658">
    <property type="entry name" value="Ub-RnfH"/>
    <property type="match status" value="1"/>
</dbReference>
<dbReference type="InterPro" id="IPR016155">
    <property type="entry name" value="Mopterin_synth/thiamin_S_b"/>
</dbReference>
<reference evidence="3 5" key="2">
    <citation type="journal article" date="2013" name="Nature">
        <title>Insights into bilaterian evolution from three spiralian genomes.</title>
        <authorList>
            <person name="Simakov O."/>
            <person name="Marletaz F."/>
            <person name="Cho S.J."/>
            <person name="Edsinger-Gonzales E."/>
            <person name="Havlak P."/>
            <person name="Hellsten U."/>
            <person name="Kuo D.H."/>
            <person name="Larsson T."/>
            <person name="Lv J."/>
            <person name="Arendt D."/>
            <person name="Savage R."/>
            <person name="Osoegawa K."/>
            <person name="de Jong P."/>
            <person name="Grimwood J."/>
            <person name="Chapman J.A."/>
            <person name="Shapiro H."/>
            <person name="Aerts A."/>
            <person name="Otillar R.P."/>
            <person name="Terry A.Y."/>
            <person name="Boore J.L."/>
            <person name="Grigoriev I.V."/>
            <person name="Lindberg D.R."/>
            <person name="Seaver E.C."/>
            <person name="Weisblat D.A."/>
            <person name="Putnam N.H."/>
            <person name="Rokhsar D.S."/>
        </authorList>
    </citation>
    <scope>NUCLEOTIDE SEQUENCE</scope>
    <source>
        <strain evidence="3 5">I ESC-2004</strain>
    </source>
</reference>
<sequence>MDEPRIHVEVAYARASEQKIISLQVKEGTTVLEAARESGIVDYFPEINLDEAKLGIFGKAVAKPAEQSLKEGERVEIYRPLIADPKEVRKRRAEQAKQKKSVQEAEN</sequence>
<dbReference type="PANTHER" id="PTHR37483:SF1">
    <property type="entry name" value="UPF0125 PROTEIN RATB"/>
    <property type="match status" value="1"/>
</dbReference>
<evidence type="ECO:0000256" key="2">
    <source>
        <dbReference type="SAM" id="MobiDB-lite"/>
    </source>
</evidence>
<feature type="compositionally biased region" description="Basic and acidic residues" evidence="2">
    <location>
        <begin position="93"/>
        <end position="107"/>
    </location>
</feature>
<accession>R7TW89</accession>
<dbReference type="OrthoDB" id="8300139at2759"/>
<keyword evidence="5" id="KW-1185">Reference proteome</keyword>
<comment type="similarity">
    <text evidence="1">Belongs to the UPF0125 (RnfH) family.</text>
</comment>
<name>R7TW89_CAPTE</name>
<dbReference type="OMA" id="QQACPEV"/>
<dbReference type="HAMAP" id="MF_00460">
    <property type="entry name" value="UPF0125_RnfH"/>
    <property type="match status" value="1"/>
</dbReference>
<evidence type="ECO:0000313" key="3">
    <source>
        <dbReference type="EMBL" id="ELT98183.1"/>
    </source>
</evidence>
<evidence type="ECO:0000313" key="5">
    <source>
        <dbReference type="Proteomes" id="UP000014760"/>
    </source>
</evidence>
<organism evidence="3">
    <name type="scientific">Capitella teleta</name>
    <name type="common">Polychaete worm</name>
    <dbReference type="NCBI Taxonomy" id="283909"/>
    <lineage>
        <taxon>Eukaryota</taxon>
        <taxon>Metazoa</taxon>
        <taxon>Spiralia</taxon>
        <taxon>Lophotrochozoa</taxon>
        <taxon>Annelida</taxon>
        <taxon>Polychaeta</taxon>
        <taxon>Sedentaria</taxon>
        <taxon>Scolecida</taxon>
        <taxon>Capitellidae</taxon>
        <taxon>Capitella</taxon>
    </lineage>
</organism>
<dbReference type="Proteomes" id="UP000014760">
    <property type="component" value="Unassembled WGS sequence"/>
</dbReference>
<dbReference type="EMBL" id="AMQN01049202">
    <property type="status" value="NOT_ANNOTATED_CDS"/>
    <property type="molecule type" value="Genomic_DNA"/>
</dbReference>
<proteinExistence type="inferred from homology"/>
<dbReference type="EMBL" id="KB308189">
    <property type="protein sequence ID" value="ELT98183.1"/>
    <property type="molecule type" value="Genomic_DNA"/>
</dbReference>
<protein>
    <submittedName>
        <fullName evidence="3 4">Uncharacterized protein</fullName>
    </submittedName>
</protein>
<dbReference type="NCBIfam" id="NF002490">
    <property type="entry name" value="PRK01777.1"/>
    <property type="match status" value="1"/>
</dbReference>
<dbReference type="InterPro" id="IPR037021">
    <property type="entry name" value="RnfH_sf"/>
</dbReference>